<evidence type="ECO:0000313" key="3">
    <source>
        <dbReference type="EMBL" id="TFK28280.1"/>
    </source>
</evidence>
<evidence type="ECO:0000313" key="4">
    <source>
        <dbReference type="Proteomes" id="UP000307440"/>
    </source>
</evidence>
<feature type="compositionally biased region" description="Low complexity" evidence="1">
    <location>
        <begin position="986"/>
        <end position="1001"/>
    </location>
</feature>
<feature type="domain" description="FHA" evidence="2">
    <location>
        <begin position="36"/>
        <end position="84"/>
    </location>
</feature>
<accession>A0A5C3L6A7</accession>
<feature type="compositionally biased region" description="Acidic residues" evidence="1">
    <location>
        <begin position="345"/>
        <end position="355"/>
    </location>
</feature>
<reference evidence="3 4" key="1">
    <citation type="journal article" date="2019" name="Nat. Ecol. Evol.">
        <title>Megaphylogeny resolves global patterns of mushroom evolution.</title>
        <authorList>
            <person name="Varga T."/>
            <person name="Krizsan K."/>
            <person name="Foldi C."/>
            <person name="Dima B."/>
            <person name="Sanchez-Garcia M."/>
            <person name="Sanchez-Ramirez S."/>
            <person name="Szollosi G.J."/>
            <person name="Szarkandi J.G."/>
            <person name="Papp V."/>
            <person name="Albert L."/>
            <person name="Andreopoulos W."/>
            <person name="Angelini C."/>
            <person name="Antonin V."/>
            <person name="Barry K.W."/>
            <person name="Bougher N.L."/>
            <person name="Buchanan P."/>
            <person name="Buyck B."/>
            <person name="Bense V."/>
            <person name="Catcheside P."/>
            <person name="Chovatia M."/>
            <person name="Cooper J."/>
            <person name="Damon W."/>
            <person name="Desjardin D."/>
            <person name="Finy P."/>
            <person name="Geml J."/>
            <person name="Haridas S."/>
            <person name="Hughes K."/>
            <person name="Justo A."/>
            <person name="Karasinski D."/>
            <person name="Kautmanova I."/>
            <person name="Kiss B."/>
            <person name="Kocsube S."/>
            <person name="Kotiranta H."/>
            <person name="LaButti K.M."/>
            <person name="Lechner B.E."/>
            <person name="Liimatainen K."/>
            <person name="Lipzen A."/>
            <person name="Lukacs Z."/>
            <person name="Mihaltcheva S."/>
            <person name="Morgado L.N."/>
            <person name="Niskanen T."/>
            <person name="Noordeloos M.E."/>
            <person name="Ohm R.A."/>
            <person name="Ortiz-Santana B."/>
            <person name="Ovrebo C."/>
            <person name="Racz N."/>
            <person name="Riley R."/>
            <person name="Savchenko A."/>
            <person name="Shiryaev A."/>
            <person name="Soop K."/>
            <person name="Spirin V."/>
            <person name="Szebenyi C."/>
            <person name="Tomsovsky M."/>
            <person name="Tulloss R.E."/>
            <person name="Uehling J."/>
            <person name="Grigoriev I.V."/>
            <person name="Vagvolgyi C."/>
            <person name="Papp T."/>
            <person name="Martin F.M."/>
            <person name="Miettinen O."/>
            <person name="Hibbett D.S."/>
            <person name="Nagy L.G."/>
        </authorList>
    </citation>
    <scope>NUCLEOTIDE SEQUENCE [LARGE SCALE GENOMIC DNA]</scope>
    <source>
        <strain evidence="3 4">CBS 121175</strain>
    </source>
</reference>
<feature type="compositionally biased region" description="Polar residues" evidence="1">
    <location>
        <begin position="165"/>
        <end position="177"/>
    </location>
</feature>
<feature type="region of interest" description="Disordered" evidence="1">
    <location>
        <begin position="228"/>
        <end position="248"/>
    </location>
</feature>
<dbReference type="STRING" id="230819.A0A5C3L6A7"/>
<feature type="region of interest" description="Disordered" evidence="1">
    <location>
        <begin position="165"/>
        <end position="192"/>
    </location>
</feature>
<feature type="compositionally biased region" description="Polar residues" evidence="1">
    <location>
        <begin position="703"/>
        <end position="712"/>
    </location>
</feature>
<feature type="compositionally biased region" description="Acidic residues" evidence="1">
    <location>
        <begin position="272"/>
        <end position="293"/>
    </location>
</feature>
<dbReference type="InterPro" id="IPR000253">
    <property type="entry name" value="FHA_dom"/>
</dbReference>
<dbReference type="InterPro" id="IPR008984">
    <property type="entry name" value="SMAD_FHA_dom_sf"/>
</dbReference>
<feature type="compositionally biased region" description="Basic residues" evidence="1">
    <location>
        <begin position="692"/>
        <end position="701"/>
    </location>
</feature>
<organism evidence="3 4">
    <name type="scientific">Coprinopsis marcescibilis</name>
    <name type="common">Agaric fungus</name>
    <name type="synonym">Psathyrella marcescibilis</name>
    <dbReference type="NCBI Taxonomy" id="230819"/>
    <lineage>
        <taxon>Eukaryota</taxon>
        <taxon>Fungi</taxon>
        <taxon>Dikarya</taxon>
        <taxon>Basidiomycota</taxon>
        <taxon>Agaricomycotina</taxon>
        <taxon>Agaricomycetes</taxon>
        <taxon>Agaricomycetidae</taxon>
        <taxon>Agaricales</taxon>
        <taxon>Agaricineae</taxon>
        <taxon>Psathyrellaceae</taxon>
        <taxon>Coprinopsis</taxon>
    </lineage>
</organism>
<dbReference type="SMART" id="SM00240">
    <property type="entry name" value="FHA"/>
    <property type="match status" value="1"/>
</dbReference>
<dbReference type="OrthoDB" id="6288785at2759"/>
<feature type="compositionally biased region" description="Basic residues" evidence="1">
    <location>
        <begin position="238"/>
        <end position="248"/>
    </location>
</feature>
<feature type="compositionally biased region" description="Acidic residues" evidence="1">
    <location>
        <begin position="363"/>
        <end position="379"/>
    </location>
</feature>
<feature type="compositionally biased region" description="Low complexity" evidence="1">
    <location>
        <begin position="497"/>
        <end position="506"/>
    </location>
</feature>
<feature type="compositionally biased region" description="Basic and acidic residues" evidence="1">
    <location>
        <begin position="825"/>
        <end position="837"/>
    </location>
</feature>
<evidence type="ECO:0000256" key="1">
    <source>
        <dbReference type="SAM" id="MobiDB-lite"/>
    </source>
</evidence>
<feature type="compositionally biased region" description="Basic and acidic residues" evidence="1">
    <location>
        <begin position="465"/>
        <end position="486"/>
    </location>
</feature>
<dbReference type="Gene3D" id="2.60.200.20">
    <property type="match status" value="1"/>
</dbReference>
<dbReference type="Proteomes" id="UP000307440">
    <property type="component" value="Unassembled WGS sequence"/>
</dbReference>
<feature type="region of interest" description="Disordered" evidence="1">
    <location>
        <begin position="675"/>
        <end position="1016"/>
    </location>
</feature>
<feature type="compositionally biased region" description="Basic and acidic residues" evidence="1">
    <location>
        <begin position="540"/>
        <end position="557"/>
    </location>
</feature>
<name>A0A5C3L6A7_COPMA</name>
<feature type="compositionally biased region" description="Low complexity" evidence="1">
    <location>
        <begin position="766"/>
        <end position="782"/>
    </location>
</feature>
<sequence length="1051" mass="114795">MDTTGFSQVGKYGTLSLLKRQDQAVVTSFGIDSEELTFGRDPSCSVRLYYSDIALVQCKIVFEERKAFLAILGESGLIVDGCQVYPNATSAGVPSMIPLTNNSEIEIHGKRFRFTYPPKDMRATLFAAPSPKNRKLRLSMIQSAQVFSPRPSHDPRENLRVLQSPLKNQFKSPTKPSLLSRPPTNAAPEPEEEDDIVLVDGDHPRVVQEEKDLIILEQVEAPQLLVQKPLPNYPPKTPPRRKSMKRHTLHQAVLIRSAQRAVIRAEEEEEEMEVLESVLGEDEDDVEANDDDGPPGMNLRYDDEDVEMEMEVKEEEPHDQKQPPTWRKSLGRIWPFGSGSNTAQDDNDPEEEGVDDNGQQDNGQEEDKYDDEDEDEERFDDGPAPLPTMPTQTPARRTLGSFFTPQFKHGDRSSPAPNRLSLGGGPRRVPVEEPWRVKDLVVNKDDSDKRSQPQPSGSATPRRPQLSEEERKAIQERRRSALREPDNFFLGGVPGMSPTKPKPSTSIPVVTPIKPSITFNASPTKDVAQTRRTSADNDGPDTRSLLDKMKETVETMKSRRSLAPEGMGIEATPTRLFPATPVHRQEPMSLDDPLLVTPVKKLELALHPVQAESQEHEESEQMEEDYQPKASSKSTTFSLLTPAGKKEHAAIRKSLGLPPVEAAIPVIIEPMQVDEEVTEPAHKPAKAAAARGRSRLLRPKKVTATSESSLLTAETPAGEGSTQPRRRSPRPRSPQPATEDDQTEERAPLPPSIPAPSTRTGEKSKTTATVAKRATKKVPAVEAESEESDPAPARRGRKAAAETVPADAGEMPVAARRGRSKPAAVKKETVEDPKLEDEPAAGPVKRSARRIPTAQQSTSEQSDVEPAAKTRTIKVATTRKRTVKAPVNEEALEDDPLDSILADRKAKAKKAGSSSKAKGKKQDIAEEEIEEEEPPTAPVPAPVKPARRRAATSGLKTPAPGKARAGRKTPATAPAAIEGGDKENTPGEGSSSGPSSVNSGEDGMVRLKVSRAKGRTVATTSKTVIKAEADVVAGPVRARITRATRTRTKTG</sequence>
<feature type="region of interest" description="Disordered" evidence="1">
    <location>
        <begin position="272"/>
        <end position="574"/>
    </location>
</feature>
<feature type="compositionally biased region" description="Acidic residues" evidence="1">
    <location>
        <begin position="302"/>
        <end position="314"/>
    </location>
</feature>
<dbReference type="AlphaFoldDB" id="A0A5C3L6A7"/>
<gene>
    <name evidence="3" type="ORF">FA15DRAFT_701172</name>
</gene>
<feature type="region of interest" description="Disordered" evidence="1">
    <location>
        <begin position="610"/>
        <end position="634"/>
    </location>
</feature>
<keyword evidence="4" id="KW-1185">Reference proteome</keyword>
<feature type="compositionally biased region" description="Basic and acidic residues" evidence="1">
    <location>
        <begin position="429"/>
        <end position="451"/>
    </location>
</feature>
<dbReference type="EMBL" id="ML210157">
    <property type="protein sequence ID" value="TFK28280.1"/>
    <property type="molecule type" value="Genomic_DNA"/>
</dbReference>
<feature type="compositionally biased region" description="Acidic residues" evidence="1">
    <location>
        <begin position="925"/>
        <end position="934"/>
    </location>
</feature>
<protein>
    <recommendedName>
        <fullName evidence="2">FHA domain-containing protein</fullName>
    </recommendedName>
</protein>
<feature type="compositionally biased region" description="Acidic residues" evidence="1">
    <location>
        <begin position="615"/>
        <end position="625"/>
    </location>
</feature>
<dbReference type="PROSITE" id="PS50006">
    <property type="entry name" value="FHA_DOMAIN"/>
    <property type="match status" value="1"/>
</dbReference>
<evidence type="ECO:0000259" key="2">
    <source>
        <dbReference type="PROSITE" id="PS50006"/>
    </source>
</evidence>
<proteinExistence type="predicted"/>
<dbReference type="SUPFAM" id="SSF49879">
    <property type="entry name" value="SMAD/FHA domain"/>
    <property type="match status" value="1"/>
</dbReference>